<evidence type="ECO:0000313" key="3">
    <source>
        <dbReference type="Proteomes" id="UP000694904"/>
    </source>
</evidence>
<dbReference type="GeneID" id="108617990"/>
<keyword evidence="3" id="KW-1185">Reference proteome</keyword>
<evidence type="ECO:0000256" key="1">
    <source>
        <dbReference type="SAM" id="MobiDB-lite"/>
    </source>
</evidence>
<protein>
    <submittedName>
        <fullName evidence="4">Sex-determining region Y protein</fullName>
    </submittedName>
</protein>
<reference evidence="3" key="2">
    <citation type="journal article" date="2016" name="G3 (Bethesda)">
        <title>Genome Evolution in Three Species of Cactophilic Drosophila.</title>
        <authorList>
            <person name="Sanchez-Flores A."/>
            <person name="Penazola F."/>
            <person name="Carpinteyro-Ponce J."/>
            <person name="Nazario-Yepiz N."/>
            <person name="Abreu-Goodger C."/>
            <person name="Machado C.A."/>
            <person name="Markow T.A."/>
        </authorList>
    </citation>
    <scope>NUCLEOTIDE SEQUENCE [LARGE SCALE GENOMIC DNA]</scope>
</reference>
<feature type="chain" id="PRO_5046687174" evidence="2">
    <location>
        <begin position="21"/>
        <end position="183"/>
    </location>
</feature>
<feature type="signal peptide" evidence="2">
    <location>
        <begin position="1"/>
        <end position="20"/>
    </location>
</feature>
<proteinExistence type="predicted"/>
<evidence type="ECO:0000256" key="2">
    <source>
        <dbReference type="SAM" id="SignalP"/>
    </source>
</evidence>
<evidence type="ECO:0000313" key="4">
    <source>
        <dbReference type="RefSeq" id="XP_017869383.1"/>
    </source>
</evidence>
<reference evidence="4" key="3">
    <citation type="submission" date="2025-08" db="UniProtKB">
        <authorList>
            <consortium name="RefSeq"/>
        </authorList>
    </citation>
    <scope>IDENTIFICATION</scope>
    <source>
        <tissue evidence="4">Whole organism</tissue>
    </source>
</reference>
<organism evidence="3 4">
    <name type="scientific">Drosophila arizonae</name>
    <name type="common">Fruit fly</name>
    <dbReference type="NCBI Taxonomy" id="7263"/>
    <lineage>
        <taxon>Eukaryota</taxon>
        <taxon>Metazoa</taxon>
        <taxon>Ecdysozoa</taxon>
        <taxon>Arthropoda</taxon>
        <taxon>Hexapoda</taxon>
        <taxon>Insecta</taxon>
        <taxon>Pterygota</taxon>
        <taxon>Neoptera</taxon>
        <taxon>Endopterygota</taxon>
        <taxon>Diptera</taxon>
        <taxon>Brachycera</taxon>
        <taxon>Muscomorpha</taxon>
        <taxon>Ephydroidea</taxon>
        <taxon>Drosophilidae</taxon>
        <taxon>Drosophila</taxon>
    </lineage>
</organism>
<reference evidence="3" key="1">
    <citation type="journal article" date="1997" name="Nucleic Acids Res.">
        <title>tRNAscan-SE: a program for improved detection of transfer RNA genes in genomic sequence.</title>
        <authorList>
            <person name="Lowe T.M."/>
            <person name="Eddy S.R."/>
        </authorList>
    </citation>
    <scope>NUCLEOTIDE SEQUENCE [LARGE SCALE GENOMIC DNA]</scope>
</reference>
<name>A0ABM1PQ97_DROAR</name>
<sequence length="183" mass="20518">MFTWRFKLILLLAQALSGQAGYIGGDVASGVHSPGLLGNYAGGLSGGEALAKLDLGSGASELHADHEQLGELGDHLSEHSFPADYGNSDAGVEYAEASELHAHYEPELEHYEHHEHHEHHAEEPVPGIDHGKGAFSYSTLYEFKDRQEHEHHQLKHQLEEQHIQQQQELEHQHHFFEHQLDSH</sequence>
<dbReference type="RefSeq" id="XP_017869383.1">
    <property type="nucleotide sequence ID" value="XM_018013894.1"/>
</dbReference>
<accession>A0ABM1PQ97</accession>
<keyword evidence="2" id="KW-0732">Signal</keyword>
<feature type="region of interest" description="Disordered" evidence="1">
    <location>
        <begin position="147"/>
        <end position="168"/>
    </location>
</feature>
<gene>
    <name evidence="4" type="primary">LOC108617990</name>
</gene>
<dbReference type="Proteomes" id="UP000694904">
    <property type="component" value="Chromosome X"/>
</dbReference>